<keyword evidence="2" id="KW-0813">Transport</keyword>
<dbReference type="GO" id="GO:0008982">
    <property type="term" value="F:protein-N(PI)-phosphohistidine-sugar phosphotransferase activity"/>
    <property type="evidence" value="ECO:0007669"/>
    <property type="project" value="InterPro"/>
</dbReference>
<dbReference type="InterPro" id="IPR050558">
    <property type="entry name" value="PTS_Sugar-Specific_Components"/>
</dbReference>
<sequence length="463" mass="48974">MKMKELAKQCIEHVGGAANIQAVSHCATRLRLTLRDQSQVNEAALTALPEVIKVMQVGVQTQIIIGSDAPELYGVVSQLVEQAQSEAPAKSAEAAEKQPAVKNKKKAAAGKFFDACSSMFTPLVPAFTAAGMIKAVLAILVAVFGLAKTSQEYIIINYVSDTIFYFLPIYLGVTAASYFGCNKYIAAAVTAMFVHPTYVGLVSAGEAVAFFGIPVVLYNYSSTVFPTILTVWFMSYVERFARKVSPKVVKAIMEPMLTLLITFPVGLLILGPIGAVLGEVLMQIFAAIDASVPFLVPMIVGAVSPFLVFVGMHRAVGTLETMQIAQMGSSSLLGTGMLASNIAQGASTLVLSLKSKDEKVKPLAFTAGVTALCGITEPALYGFTAKNKKSLIATVIGGGVGGFYAGITHVVRFAKGAPGLPTLPVFISLDNPMNLINACITVLIAFAVAFIAAWVMIKPEEIQ</sequence>
<evidence type="ECO:0000256" key="11">
    <source>
        <dbReference type="PROSITE-ProRule" id="PRU00421"/>
    </source>
</evidence>
<protein>
    <submittedName>
        <fullName evidence="15">Phosphotransferase system, EIIC</fullName>
    </submittedName>
</protein>
<evidence type="ECO:0000259" key="14">
    <source>
        <dbReference type="PROSITE" id="PS51103"/>
    </source>
</evidence>
<dbReference type="Pfam" id="PF02378">
    <property type="entry name" value="PTS_EIIC"/>
    <property type="match status" value="1"/>
</dbReference>
<feature type="transmembrane region" description="Helical" evidence="12">
    <location>
        <begin position="123"/>
        <end position="147"/>
    </location>
</feature>
<keyword evidence="4" id="KW-0762">Sugar transport</keyword>
<dbReference type="InterPro" id="IPR003352">
    <property type="entry name" value="PTS_EIIC"/>
</dbReference>
<dbReference type="InterPro" id="IPR001996">
    <property type="entry name" value="PTS_IIB_1"/>
</dbReference>
<keyword evidence="5 15" id="KW-0808">Transferase</keyword>
<feature type="transmembrane region" description="Helical" evidence="12">
    <location>
        <begin position="185"/>
        <end position="211"/>
    </location>
</feature>
<dbReference type="PROSITE" id="PS51098">
    <property type="entry name" value="PTS_EIIB_TYPE_1"/>
    <property type="match status" value="1"/>
</dbReference>
<feature type="domain" description="PTS EIIC type-1" evidence="14">
    <location>
        <begin position="114"/>
        <end position="463"/>
    </location>
</feature>
<dbReference type="GO" id="GO:0009401">
    <property type="term" value="P:phosphoenolpyruvate-dependent sugar phosphotransferase system"/>
    <property type="evidence" value="ECO:0007669"/>
    <property type="project" value="UniProtKB-KW"/>
</dbReference>
<dbReference type="AlphaFoldDB" id="B9Y737"/>
<reference evidence="15 16" key="1">
    <citation type="submission" date="2008-12" db="EMBL/GenBank/DDBJ databases">
        <authorList>
            <person name="Fulton L."/>
            <person name="Clifton S."/>
            <person name="Fulton B."/>
            <person name="Xu J."/>
            <person name="Minx P."/>
            <person name="Pepin K.H."/>
            <person name="Johnson M."/>
            <person name="Bhonagiri V."/>
            <person name="Nash W.E."/>
            <person name="Mardis E.R."/>
            <person name="Wilson R.K."/>
        </authorList>
    </citation>
    <scope>NUCLEOTIDE SEQUENCE [LARGE SCALE GENOMIC DNA]</scope>
    <source>
        <strain evidence="15 16">DSM 12042</strain>
    </source>
</reference>
<dbReference type="InterPro" id="IPR013013">
    <property type="entry name" value="PTS_EIIC_1"/>
</dbReference>
<feature type="transmembrane region" description="Helical" evidence="12">
    <location>
        <begin position="331"/>
        <end position="351"/>
    </location>
</feature>
<dbReference type="GO" id="GO:0005886">
    <property type="term" value="C:plasma membrane"/>
    <property type="evidence" value="ECO:0007669"/>
    <property type="project" value="UniProtKB-SubCell"/>
</dbReference>
<accession>B9Y737</accession>
<evidence type="ECO:0000256" key="5">
    <source>
        <dbReference type="ARBA" id="ARBA00022679"/>
    </source>
</evidence>
<comment type="caution">
    <text evidence="15">The sequence shown here is derived from an EMBL/GenBank/DDBJ whole genome shotgun (WGS) entry which is preliminary data.</text>
</comment>
<feature type="transmembrane region" description="Helical" evidence="12">
    <location>
        <begin position="257"/>
        <end position="278"/>
    </location>
</feature>
<evidence type="ECO:0000256" key="10">
    <source>
        <dbReference type="ARBA" id="ARBA00023136"/>
    </source>
</evidence>
<feature type="transmembrane region" description="Helical" evidence="12">
    <location>
        <begin position="363"/>
        <end position="384"/>
    </location>
</feature>
<keyword evidence="3" id="KW-1003">Cell membrane</keyword>
<organism evidence="15 16">
    <name type="scientific">Holdemania filiformis DSM 12042</name>
    <dbReference type="NCBI Taxonomy" id="545696"/>
    <lineage>
        <taxon>Bacteria</taxon>
        <taxon>Bacillati</taxon>
        <taxon>Bacillota</taxon>
        <taxon>Erysipelotrichia</taxon>
        <taxon>Erysipelotrichales</taxon>
        <taxon>Erysipelotrichaceae</taxon>
        <taxon>Holdemania</taxon>
    </lineage>
</organism>
<keyword evidence="7 12" id="KW-0812">Transmembrane</keyword>
<evidence type="ECO:0000256" key="7">
    <source>
        <dbReference type="ARBA" id="ARBA00022692"/>
    </source>
</evidence>
<dbReference type="PROSITE" id="PS01035">
    <property type="entry name" value="PTS_EIIB_TYPE_1_CYS"/>
    <property type="match status" value="1"/>
</dbReference>
<feature type="transmembrane region" description="Helical" evidence="12">
    <location>
        <begin position="217"/>
        <end position="237"/>
    </location>
</feature>
<dbReference type="eggNOG" id="COG1264">
    <property type="taxonomic scope" value="Bacteria"/>
</dbReference>
<feature type="active site" description="Phosphocysteine intermediate; for EIIB activity" evidence="11">
    <location>
        <position position="26"/>
    </location>
</feature>
<dbReference type="HOGENOM" id="CLU_012312_2_0_9"/>
<proteinExistence type="predicted"/>
<evidence type="ECO:0000256" key="1">
    <source>
        <dbReference type="ARBA" id="ARBA00004651"/>
    </source>
</evidence>
<dbReference type="STRING" id="545696.HOLDEFILI_01631"/>
<dbReference type="Pfam" id="PF00367">
    <property type="entry name" value="PTS_EIIB"/>
    <property type="match status" value="1"/>
</dbReference>
<name>B9Y737_9FIRM</name>
<reference evidence="15 16" key="2">
    <citation type="submission" date="2009-02" db="EMBL/GenBank/DDBJ databases">
        <title>Draft genome sequence of Holdemania filiformis DSM 12042.</title>
        <authorList>
            <person name="Sudarsanam P."/>
            <person name="Ley R."/>
            <person name="Guruge J."/>
            <person name="Turnbaugh P.J."/>
            <person name="Mahowald M."/>
            <person name="Liep D."/>
            <person name="Gordon J."/>
        </authorList>
    </citation>
    <scope>NUCLEOTIDE SEQUENCE [LARGE SCALE GENOMIC DNA]</scope>
    <source>
        <strain evidence="15 16">DSM 12042</strain>
    </source>
</reference>
<evidence type="ECO:0000259" key="13">
    <source>
        <dbReference type="PROSITE" id="PS51098"/>
    </source>
</evidence>
<feature type="domain" description="PTS EIIB type-1" evidence="13">
    <location>
        <begin position="4"/>
        <end position="86"/>
    </location>
</feature>
<dbReference type="Gene3D" id="3.30.1360.60">
    <property type="entry name" value="Glucose permease domain IIB"/>
    <property type="match status" value="1"/>
</dbReference>
<comment type="subcellular location">
    <subcellularLocation>
        <location evidence="1">Cell membrane</location>
        <topology evidence="1">Multi-pass membrane protein</topology>
    </subcellularLocation>
</comment>
<dbReference type="Proteomes" id="UP000005950">
    <property type="component" value="Unassembled WGS sequence"/>
</dbReference>
<dbReference type="SUPFAM" id="SSF55604">
    <property type="entry name" value="Glucose permease domain IIB"/>
    <property type="match status" value="1"/>
</dbReference>
<dbReference type="PANTHER" id="PTHR30175:SF1">
    <property type="entry name" value="PTS SYSTEM ARBUTIN-, CELLOBIOSE-, AND SALICIN-SPECIFIC EIIBC COMPONENT-RELATED"/>
    <property type="match status" value="1"/>
</dbReference>
<dbReference type="OrthoDB" id="9769191at2"/>
<evidence type="ECO:0000256" key="9">
    <source>
        <dbReference type="ARBA" id="ARBA00022989"/>
    </source>
</evidence>
<dbReference type="InterPro" id="IPR036878">
    <property type="entry name" value="Glu_permease_IIB"/>
</dbReference>
<evidence type="ECO:0000256" key="4">
    <source>
        <dbReference type="ARBA" id="ARBA00022597"/>
    </source>
</evidence>
<gene>
    <name evidence="15" type="ORF">HOLDEFILI_01631</name>
</gene>
<evidence type="ECO:0000313" key="16">
    <source>
        <dbReference type="Proteomes" id="UP000005950"/>
    </source>
</evidence>
<keyword evidence="9 12" id="KW-1133">Transmembrane helix</keyword>
<evidence type="ECO:0000256" key="6">
    <source>
        <dbReference type="ARBA" id="ARBA00022683"/>
    </source>
</evidence>
<dbReference type="GO" id="GO:0015771">
    <property type="term" value="P:trehalose transport"/>
    <property type="evidence" value="ECO:0007669"/>
    <property type="project" value="TreeGrafter"/>
</dbReference>
<feature type="transmembrane region" description="Helical" evidence="12">
    <location>
        <begin position="153"/>
        <end position="173"/>
    </location>
</feature>
<feature type="transmembrane region" description="Helical" evidence="12">
    <location>
        <begin position="391"/>
        <end position="414"/>
    </location>
</feature>
<keyword evidence="8" id="KW-0418">Kinase</keyword>
<keyword evidence="6" id="KW-0598">Phosphotransferase system</keyword>
<evidence type="ECO:0000256" key="2">
    <source>
        <dbReference type="ARBA" id="ARBA00022448"/>
    </source>
</evidence>
<feature type="transmembrane region" description="Helical" evidence="12">
    <location>
        <begin position="284"/>
        <end position="310"/>
    </location>
</feature>
<dbReference type="eggNOG" id="COG1263">
    <property type="taxonomic scope" value="Bacteria"/>
</dbReference>
<dbReference type="EMBL" id="ACCF01000091">
    <property type="protein sequence ID" value="EEF68210.1"/>
    <property type="molecule type" value="Genomic_DNA"/>
</dbReference>
<dbReference type="GO" id="GO:0016301">
    <property type="term" value="F:kinase activity"/>
    <property type="evidence" value="ECO:0007669"/>
    <property type="project" value="UniProtKB-KW"/>
</dbReference>
<evidence type="ECO:0000256" key="3">
    <source>
        <dbReference type="ARBA" id="ARBA00022475"/>
    </source>
</evidence>
<dbReference type="GO" id="GO:0090589">
    <property type="term" value="F:protein-phosphocysteine-trehalose phosphotransferase system transporter activity"/>
    <property type="evidence" value="ECO:0007669"/>
    <property type="project" value="TreeGrafter"/>
</dbReference>
<dbReference type="PROSITE" id="PS51103">
    <property type="entry name" value="PTS_EIIC_TYPE_1"/>
    <property type="match status" value="1"/>
</dbReference>
<dbReference type="InterPro" id="IPR018113">
    <property type="entry name" value="PTrfase_EIIB_Cys"/>
</dbReference>
<evidence type="ECO:0000256" key="8">
    <source>
        <dbReference type="ARBA" id="ARBA00022777"/>
    </source>
</evidence>
<dbReference type="CDD" id="cd00212">
    <property type="entry name" value="PTS_IIB_glc"/>
    <property type="match status" value="1"/>
</dbReference>
<feature type="transmembrane region" description="Helical" evidence="12">
    <location>
        <begin position="434"/>
        <end position="457"/>
    </location>
</feature>
<dbReference type="PANTHER" id="PTHR30175">
    <property type="entry name" value="PHOSPHOTRANSFERASE SYSTEM TRANSPORT PROTEIN"/>
    <property type="match status" value="1"/>
</dbReference>
<evidence type="ECO:0000256" key="12">
    <source>
        <dbReference type="SAM" id="Phobius"/>
    </source>
</evidence>
<evidence type="ECO:0000313" key="15">
    <source>
        <dbReference type="EMBL" id="EEF68210.1"/>
    </source>
</evidence>
<keyword evidence="10 12" id="KW-0472">Membrane</keyword>